<evidence type="ECO:0000313" key="3">
    <source>
        <dbReference type="EMBL" id="GLJ70243.1"/>
    </source>
</evidence>
<keyword evidence="4" id="KW-1185">Reference proteome</keyword>
<reference evidence="3" key="1">
    <citation type="journal article" date="2014" name="Int. J. Syst. Evol. Microbiol.">
        <title>Complete genome of a new Firmicutes species belonging to the dominant human colonic microbiota ('Ruminococcus bicirculans') reveals two chromosomes and a selective capacity to utilize plant glucans.</title>
        <authorList>
            <consortium name="NISC Comparative Sequencing Program"/>
            <person name="Wegmann U."/>
            <person name="Louis P."/>
            <person name="Goesmann A."/>
            <person name="Henrissat B."/>
            <person name="Duncan S.H."/>
            <person name="Flint H.J."/>
        </authorList>
    </citation>
    <scope>NUCLEOTIDE SEQUENCE</scope>
    <source>
        <strain evidence="3">VKM Ac-1246</strain>
    </source>
</reference>
<organism evidence="3 4">
    <name type="scientific">Nocardioides luteus</name>
    <dbReference type="NCBI Taxonomy" id="1844"/>
    <lineage>
        <taxon>Bacteria</taxon>
        <taxon>Bacillati</taxon>
        <taxon>Actinomycetota</taxon>
        <taxon>Actinomycetes</taxon>
        <taxon>Propionibacteriales</taxon>
        <taxon>Nocardioidaceae</taxon>
        <taxon>Nocardioides</taxon>
    </lineage>
</organism>
<dbReference type="EMBL" id="BSEL01000010">
    <property type="protein sequence ID" value="GLJ70243.1"/>
    <property type="molecule type" value="Genomic_DNA"/>
</dbReference>
<protein>
    <recommendedName>
        <fullName evidence="5">DUF3558 domain-containing protein</fullName>
    </recommendedName>
</protein>
<gene>
    <name evidence="3" type="ORF">GCM10017579_42790</name>
</gene>
<keyword evidence="2" id="KW-0732">Signal</keyword>
<proteinExistence type="predicted"/>
<feature type="region of interest" description="Disordered" evidence="1">
    <location>
        <begin position="184"/>
        <end position="207"/>
    </location>
</feature>
<feature type="signal peptide" evidence="2">
    <location>
        <begin position="1"/>
        <end position="19"/>
    </location>
</feature>
<feature type="chain" id="PRO_5046930306" description="DUF3558 domain-containing protein" evidence="2">
    <location>
        <begin position="20"/>
        <end position="219"/>
    </location>
</feature>
<accession>A0ABQ5T192</accession>
<name>A0ABQ5T192_9ACTN</name>
<dbReference type="RefSeq" id="WP_189118462.1">
    <property type="nucleotide sequence ID" value="NZ_BMRK01000007.1"/>
</dbReference>
<evidence type="ECO:0000256" key="1">
    <source>
        <dbReference type="SAM" id="MobiDB-lite"/>
    </source>
</evidence>
<reference evidence="3" key="2">
    <citation type="submission" date="2023-01" db="EMBL/GenBank/DDBJ databases">
        <authorList>
            <person name="Sun Q."/>
            <person name="Evtushenko L."/>
        </authorList>
    </citation>
    <scope>NUCLEOTIDE SEQUENCE</scope>
    <source>
        <strain evidence="3">VKM Ac-1246</strain>
    </source>
</reference>
<dbReference type="PROSITE" id="PS51257">
    <property type="entry name" value="PROKAR_LIPOPROTEIN"/>
    <property type="match status" value="1"/>
</dbReference>
<evidence type="ECO:0000313" key="4">
    <source>
        <dbReference type="Proteomes" id="UP001142292"/>
    </source>
</evidence>
<evidence type="ECO:0008006" key="5">
    <source>
        <dbReference type="Google" id="ProtNLM"/>
    </source>
</evidence>
<evidence type="ECO:0000256" key="2">
    <source>
        <dbReference type="SAM" id="SignalP"/>
    </source>
</evidence>
<dbReference type="Proteomes" id="UP001142292">
    <property type="component" value="Unassembled WGS sequence"/>
</dbReference>
<comment type="caution">
    <text evidence="3">The sequence shown here is derived from an EMBL/GenBank/DDBJ whole genome shotgun (WGS) entry which is preliminary data.</text>
</comment>
<sequence length="219" mass="22600">MIRSSLTALLTLLALTLCGCGESEPPSTKEPDMYCGIFSQQLVENLIGDHKAKTADEDLTAERATCVLHDMDAGDSARPVVNVIAIPVRDEVARDSAQKENDEFVSMGGGREVDAEALADLGSGRVAVSEYDALSGQRMTSVSLAVITEGQSLRIIYNPTSGAADGAVDAAVAIAKDVDSNLAELQPSAESSTAGSRGAPSGTDDSVVISASKLASRLG</sequence>